<feature type="compositionally biased region" description="Low complexity" evidence="1">
    <location>
        <begin position="179"/>
        <end position="191"/>
    </location>
</feature>
<feature type="compositionally biased region" description="Basic residues" evidence="1">
    <location>
        <begin position="167"/>
        <end position="178"/>
    </location>
</feature>
<evidence type="ECO:0000256" key="1">
    <source>
        <dbReference type="SAM" id="MobiDB-lite"/>
    </source>
</evidence>
<feature type="compositionally biased region" description="Basic and acidic residues" evidence="1">
    <location>
        <begin position="44"/>
        <end position="60"/>
    </location>
</feature>
<feature type="region of interest" description="Disordered" evidence="1">
    <location>
        <begin position="115"/>
        <end position="191"/>
    </location>
</feature>
<keyword evidence="3" id="KW-1185">Reference proteome</keyword>
<proteinExistence type="predicted"/>
<feature type="region of interest" description="Disordered" evidence="1">
    <location>
        <begin position="213"/>
        <end position="297"/>
    </location>
</feature>
<feature type="non-terminal residue" evidence="2">
    <location>
        <position position="297"/>
    </location>
</feature>
<reference evidence="2" key="1">
    <citation type="submission" date="2023-10" db="EMBL/GenBank/DDBJ databases">
        <authorList>
            <person name="Chen Y."/>
            <person name="Shah S."/>
            <person name="Dougan E. K."/>
            <person name="Thang M."/>
            <person name="Chan C."/>
        </authorList>
    </citation>
    <scope>NUCLEOTIDE SEQUENCE [LARGE SCALE GENOMIC DNA]</scope>
</reference>
<gene>
    <name evidence="2" type="ORF">PCOR1329_LOCUS57205</name>
</gene>
<sequence length="297" mass="31948">MSKGVVGPGGYRRALSRAASSAASTVRANHDHVHRPGAALAGPDDVKDRRLDTRSLDPIHDSSAGRPRAQGVARRRACQAFAVLSSEVEKVQQQAQAAAEMDDMDGFQRMADLVTSTSRSPRACSRRPLPPPRRAPPRPRRPWPRCGWRTSQAKAPGPINQLPQKASRARGRRKRRRNTSTTRMPTSTATTCRLRTQKGGACMLRPHLRARAVGRTAASGAPSRQTPPPRAGPRARATSAAKGASAAAAPRRARPLRPRARPARLRRRAGRLPAGGLRRAGGGLSRAAALAGRRRRG</sequence>
<name>A0ABN9VE17_9DINO</name>
<organism evidence="2 3">
    <name type="scientific">Prorocentrum cordatum</name>
    <dbReference type="NCBI Taxonomy" id="2364126"/>
    <lineage>
        <taxon>Eukaryota</taxon>
        <taxon>Sar</taxon>
        <taxon>Alveolata</taxon>
        <taxon>Dinophyceae</taxon>
        <taxon>Prorocentrales</taxon>
        <taxon>Prorocentraceae</taxon>
        <taxon>Prorocentrum</taxon>
    </lineage>
</organism>
<evidence type="ECO:0000313" key="3">
    <source>
        <dbReference type="Proteomes" id="UP001189429"/>
    </source>
</evidence>
<feature type="compositionally biased region" description="Low complexity" evidence="1">
    <location>
        <begin position="232"/>
        <end position="250"/>
    </location>
</feature>
<accession>A0ABN9VE17</accession>
<comment type="caution">
    <text evidence="2">The sequence shown here is derived from an EMBL/GenBank/DDBJ whole genome shotgun (WGS) entry which is preliminary data.</text>
</comment>
<feature type="compositionally biased region" description="Gly residues" evidence="1">
    <location>
        <begin position="1"/>
        <end position="10"/>
    </location>
</feature>
<dbReference type="EMBL" id="CAUYUJ010017059">
    <property type="protein sequence ID" value="CAK0871346.1"/>
    <property type="molecule type" value="Genomic_DNA"/>
</dbReference>
<feature type="region of interest" description="Disordered" evidence="1">
    <location>
        <begin position="1"/>
        <end position="71"/>
    </location>
</feature>
<feature type="compositionally biased region" description="Basic residues" evidence="1">
    <location>
        <begin position="251"/>
        <end position="270"/>
    </location>
</feature>
<feature type="compositionally biased region" description="Low complexity" evidence="1">
    <location>
        <begin position="12"/>
        <end position="27"/>
    </location>
</feature>
<evidence type="ECO:0000313" key="2">
    <source>
        <dbReference type="EMBL" id="CAK0871346.1"/>
    </source>
</evidence>
<dbReference type="Proteomes" id="UP001189429">
    <property type="component" value="Unassembled WGS sequence"/>
</dbReference>
<protein>
    <submittedName>
        <fullName evidence="2">Uncharacterized protein</fullName>
    </submittedName>
</protein>